<dbReference type="EMBL" id="DS989729">
    <property type="protein sequence ID" value="EEA06350.1"/>
    <property type="molecule type" value="Genomic_DNA"/>
</dbReference>
<evidence type="ECO:0000259" key="7">
    <source>
        <dbReference type="SMART" id="SM01030"/>
    </source>
</evidence>
<evidence type="ECO:0000256" key="5">
    <source>
        <dbReference type="ARBA" id="ARBA00023242"/>
    </source>
</evidence>
<sequence>MKKSEKKKKIEFSENRSLQWLVQKSYILSWISHLRYVNNLVDCAIVRASMLSLFILSDLGYGKYQHPRQIYDWFRVHFRSYNISPNSWLVSWPGGLPMNYRFTKNVVIFNQSISRCFYFGYLVRRLVASVSLYKCGGEVANLLFASLLRILGFGCRIVMFIPPRITMKNRLDKTHKLERLSNEYKQKNFVPNIYSWIGTTLDDDDRRPELWLEIFCTKLNEWIAVDVHRGGWDFIDGDSRVIQSDHLGRNNNLSDHNQVLTSVEQSQNYKKCTSTAAPRTIFSKLHMDLSVEDSSSSDEESDKLKQGYLPIIPLKTVKLDNKSKEIRIGIKGSLKRKPTQIELEEERAALAFEFTSTYKKTSSIQLLKNKIDICKTSIKYKNFDNIGWWILTVNEKGYIRDTTYRYTSEWVSVLNSRRNFLVDYMDKLIKSVNQLSSSIYVLQIDMLDDFSLERRLQQDPLPCNKNRFKRHPKYALMSCLSPIEIIHPQIPIIGYFQGEPVYPRENVQQLKTAKQWSRQQRRISSGQIPIKTIKDASNNIIKELYAEYQTELVPIREITCDNQVPVNQFHNVDLTNNQQVPLGCIHVEDNYELSEEDSMEGQRSFRSTWIVSWEETAKRANISYGRALVGFKYSGGYKKGISSKFSRNLNSKAEPLYNGIIIKEEDYQRLLEKKNQFQERKMDKMAPFMWKAFLSNLEALFLEHLDTNQDYKDGSGDMERISRTKVRKLDSNSLKKLSAKLFNESLAKVEEGLKTRESRNEDE</sequence>
<gene>
    <name evidence="10" type="ORF">CMU_008410</name>
</gene>
<evidence type="ECO:0000256" key="6">
    <source>
        <dbReference type="SAM" id="Phobius"/>
    </source>
</evidence>
<evidence type="ECO:0000259" key="8">
    <source>
        <dbReference type="SMART" id="SM01031"/>
    </source>
</evidence>
<dbReference type="Proteomes" id="UP000001460">
    <property type="component" value="Unassembled WGS sequence"/>
</dbReference>
<dbReference type="InterPro" id="IPR042488">
    <property type="entry name" value="Rad4_BHD3_sf"/>
</dbReference>
<dbReference type="SMART" id="SM01030">
    <property type="entry name" value="BHD_1"/>
    <property type="match status" value="1"/>
</dbReference>
<dbReference type="PANTHER" id="PTHR12135">
    <property type="entry name" value="DNA REPAIR PROTEIN XP-C / RAD4"/>
    <property type="match status" value="1"/>
</dbReference>
<dbReference type="Pfam" id="PF10405">
    <property type="entry name" value="BHD_3"/>
    <property type="match status" value="1"/>
</dbReference>
<keyword evidence="11" id="KW-1185">Reference proteome</keyword>
<protein>
    <submittedName>
        <fullName evidence="10">DNA repair protein rad4, putative</fullName>
    </submittedName>
</protein>
<dbReference type="GO" id="GO:0006289">
    <property type="term" value="P:nucleotide-excision repair"/>
    <property type="evidence" value="ECO:0007669"/>
    <property type="project" value="InterPro"/>
</dbReference>
<evidence type="ECO:0000259" key="9">
    <source>
        <dbReference type="SMART" id="SM01032"/>
    </source>
</evidence>
<dbReference type="GO" id="GO:0003697">
    <property type="term" value="F:single-stranded DNA binding"/>
    <property type="evidence" value="ECO:0007669"/>
    <property type="project" value="TreeGrafter"/>
</dbReference>
<dbReference type="OrthoDB" id="340039at2759"/>
<feature type="transmembrane region" description="Helical" evidence="6">
    <location>
        <begin position="139"/>
        <end position="161"/>
    </location>
</feature>
<dbReference type="InterPro" id="IPR018326">
    <property type="entry name" value="Rad4_beta-hairpin_dom1"/>
</dbReference>
<keyword evidence="6" id="KW-0812">Transmembrane</keyword>
<dbReference type="InterPro" id="IPR004583">
    <property type="entry name" value="DNA_repair_Rad4"/>
</dbReference>
<dbReference type="SUPFAM" id="SSF54001">
    <property type="entry name" value="Cysteine proteinases"/>
    <property type="match status" value="1"/>
</dbReference>
<name>B6ADQ9_CRYMR</name>
<dbReference type="GO" id="GO:0006298">
    <property type="term" value="P:mismatch repair"/>
    <property type="evidence" value="ECO:0007669"/>
    <property type="project" value="TreeGrafter"/>
</dbReference>
<dbReference type="GO" id="GO:0000111">
    <property type="term" value="C:nucleotide-excision repair factor 2 complex"/>
    <property type="evidence" value="ECO:0007669"/>
    <property type="project" value="TreeGrafter"/>
</dbReference>
<dbReference type="SMART" id="SM01031">
    <property type="entry name" value="BHD_2"/>
    <property type="match status" value="1"/>
</dbReference>
<keyword evidence="4" id="KW-0234">DNA repair</keyword>
<dbReference type="GeneID" id="6995782"/>
<keyword evidence="3" id="KW-0227">DNA damage</keyword>
<dbReference type="Pfam" id="PF10403">
    <property type="entry name" value="BHD_1"/>
    <property type="match status" value="1"/>
</dbReference>
<proteinExistence type="inferred from homology"/>
<organism evidence="10 11">
    <name type="scientific">Cryptosporidium muris (strain RN66)</name>
    <dbReference type="NCBI Taxonomy" id="441375"/>
    <lineage>
        <taxon>Eukaryota</taxon>
        <taxon>Sar</taxon>
        <taxon>Alveolata</taxon>
        <taxon>Apicomplexa</taxon>
        <taxon>Conoidasida</taxon>
        <taxon>Coccidia</taxon>
        <taxon>Eucoccidiorida</taxon>
        <taxon>Eimeriorina</taxon>
        <taxon>Cryptosporidiidae</taxon>
        <taxon>Cryptosporidium</taxon>
    </lineage>
</organism>
<dbReference type="InterPro" id="IPR018328">
    <property type="entry name" value="Rad4_beta-hairpin_dom3"/>
</dbReference>
<dbReference type="GO" id="GO:0005737">
    <property type="term" value="C:cytoplasm"/>
    <property type="evidence" value="ECO:0007669"/>
    <property type="project" value="TreeGrafter"/>
</dbReference>
<dbReference type="Gene3D" id="3.30.70.2460">
    <property type="entry name" value="Rad4, beta-hairpin domain BHD3"/>
    <property type="match status" value="1"/>
</dbReference>
<dbReference type="RefSeq" id="XP_002140699.1">
    <property type="nucleotide sequence ID" value="XM_002140663.1"/>
</dbReference>
<dbReference type="Gene3D" id="2.20.20.110">
    <property type="entry name" value="Rad4, beta-hairpin domain BHD1"/>
    <property type="match status" value="1"/>
</dbReference>
<dbReference type="InterPro" id="IPR018327">
    <property type="entry name" value="BHD_2"/>
</dbReference>
<dbReference type="GO" id="GO:0003684">
    <property type="term" value="F:damaged DNA binding"/>
    <property type="evidence" value="ECO:0007669"/>
    <property type="project" value="InterPro"/>
</dbReference>
<keyword evidence="5" id="KW-0539">Nucleus</keyword>
<feature type="domain" description="Rad4 beta-hairpin" evidence="7">
    <location>
        <begin position="457"/>
        <end position="508"/>
    </location>
</feature>
<dbReference type="InterPro" id="IPR038765">
    <property type="entry name" value="Papain-like_cys_pep_sf"/>
</dbReference>
<feature type="domain" description="Rad4 beta-hairpin" evidence="8">
    <location>
        <begin position="510"/>
        <end position="555"/>
    </location>
</feature>
<dbReference type="SMART" id="SM01032">
    <property type="entry name" value="BHD_3"/>
    <property type="match status" value="1"/>
</dbReference>
<evidence type="ECO:0000256" key="2">
    <source>
        <dbReference type="ARBA" id="ARBA00009525"/>
    </source>
</evidence>
<evidence type="ECO:0000256" key="1">
    <source>
        <dbReference type="ARBA" id="ARBA00004123"/>
    </source>
</evidence>
<evidence type="ECO:0000313" key="11">
    <source>
        <dbReference type="Proteomes" id="UP000001460"/>
    </source>
</evidence>
<dbReference type="PANTHER" id="PTHR12135:SF0">
    <property type="entry name" value="DNA REPAIR PROTEIN COMPLEMENTING XP-C CELLS"/>
    <property type="match status" value="1"/>
</dbReference>
<accession>B6ADQ9</accession>
<comment type="similarity">
    <text evidence="2">Belongs to the XPC family.</text>
</comment>
<keyword evidence="6" id="KW-0472">Membrane</keyword>
<evidence type="ECO:0000256" key="4">
    <source>
        <dbReference type="ARBA" id="ARBA00023204"/>
    </source>
</evidence>
<evidence type="ECO:0000313" key="10">
    <source>
        <dbReference type="EMBL" id="EEA06350.1"/>
    </source>
</evidence>
<feature type="domain" description="Rad4 beta-hairpin" evidence="9">
    <location>
        <begin position="564"/>
        <end position="674"/>
    </location>
</feature>
<dbReference type="OMA" id="TAKRANI"/>
<dbReference type="InterPro" id="IPR036985">
    <property type="entry name" value="Transglutaminase-like_sf"/>
</dbReference>
<dbReference type="GO" id="GO:0071942">
    <property type="term" value="C:XPC complex"/>
    <property type="evidence" value="ECO:0007669"/>
    <property type="project" value="TreeGrafter"/>
</dbReference>
<evidence type="ECO:0000256" key="3">
    <source>
        <dbReference type="ARBA" id="ARBA00022763"/>
    </source>
</evidence>
<reference evidence="10" key="1">
    <citation type="submission" date="2008-06" db="EMBL/GenBank/DDBJ databases">
        <authorList>
            <person name="Lorenzi H."/>
            <person name="Inman J."/>
            <person name="Miller J."/>
            <person name="Schobel S."/>
            <person name="Amedeo P."/>
            <person name="Caler E.V."/>
            <person name="da Silva J."/>
        </authorList>
    </citation>
    <scope>NUCLEOTIDE SEQUENCE [LARGE SCALE GENOMIC DNA]</scope>
    <source>
        <strain evidence="10">RN66</strain>
    </source>
</reference>
<dbReference type="Gene3D" id="3.90.260.10">
    <property type="entry name" value="Transglutaminase-like"/>
    <property type="match status" value="1"/>
</dbReference>
<dbReference type="VEuPathDB" id="CryptoDB:CMU_008410"/>
<dbReference type="AlphaFoldDB" id="B6ADQ9"/>
<dbReference type="STRING" id="441375.B6ADQ9"/>
<keyword evidence="6" id="KW-1133">Transmembrane helix</keyword>
<dbReference type="eggNOG" id="KOG2179">
    <property type="taxonomic scope" value="Eukaryota"/>
</dbReference>
<comment type="subcellular location">
    <subcellularLocation>
        <location evidence="1">Nucleus</location>
    </subcellularLocation>
</comment>